<dbReference type="OrthoDB" id="1915803at2759"/>
<organism evidence="2 3">
    <name type="scientific">Mucuna pruriens</name>
    <name type="common">Velvet bean</name>
    <name type="synonym">Dolichos pruriens</name>
    <dbReference type="NCBI Taxonomy" id="157652"/>
    <lineage>
        <taxon>Eukaryota</taxon>
        <taxon>Viridiplantae</taxon>
        <taxon>Streptophyta</taxon>
        <taxon>Embryophyta</taxon>
        <taxon>Tracheophyta</taxon>
        <taxon>Spermatophyta</taxon>
        <taxon>Magnoliopsida</taxon>
        <taxon>eudicotyledons</taxon>
        <taxon>Gunneridae</taxon>
        <taxon>Pentapetalae</taxon>
        <taxon>rosids</taxon>
        <taxon>fabids</taxon>
        <taxon>Fabales</taxon>
        <taxon>Fabaceae</taxon>
        <taxon>Papilionoideae</taxon>
        <taxon>50 kb inversion clade</taxon>
        <taxon>NPAAA clade</taxon>
        <taxon>indigoferoid/millettioid clade</taxon>
        <taxon>Phaseoleae</taxon>
        <taxon>Mucuna</taxon>
    </lineage>
</organism>
<dbReference type="EMBL" id="QJKJ01003711">
    <property type="protein sequence ID" value="RDX97205.1"/>
    <property type="molecule type" value="Genomic_DNA"/>
</dbReference>
<keyword evidence="3" id="KW-1185">Reference proteome</keyword>
<sequence length="86" mass="9140">MSFSMASRKAVFNHKNVGHVAQLDAQTHNTRNPACSSAKSAVPSACVCLLELMATSRFALATTNGRPKGEDPNAPETSNFYVADAK</sequence>
<gene>
    <name evidence="2" type="ORF">CR513_20044</name>
</gene>
<evidence type="ECO:0000313" key="2">
    <source>
        <dbReference type="EMBL" id="RDX97205.1"/>
    </source>
</evidence>
<accession>A0A371H337</accession>
<protein>
    <submittedName>
        <fullName evidence="2">Uncharacterized protein</fullName>
    </submittedName>
</protein>
<reference evidence="2" key="1">
    <citation type="submission" date="2018-05" db="EMBL/GenBank/DDBJ databases">
        <title>Draft genome of Mucuna pruriens seed.</title>
        <authorList>
            <person name="Nnadi N.E."/>
            <person name="Vos R."/>
            <person name="Hasami M.H."/>
            <person name="Devisetty U.K."/>
            <person name="Aguiy J.C."/>
        </authorList>
    </citation>
    <scope>NUCLEOTIDE SEQUENCE [LARGE SCALE GENOMIC DNA]</scope>
    <source>
        <strain evidence="2">JCA_2017</strain>
    </source>
</reference>
<proteinExistence type="predicted"/>
<comment type="caution">
    <text evidence="2">The sequence shown here is derived from an EMBL/GenBank/DDBJ whole genome shotgun (WGS) entry which is preliminary data.</text>
</comment>
<feature type="region of interest" description="Disordered" evidence="1">
    <location>
        <begin position="62"/>
        <end position="86"/>
    </location>
</feature>
<dbReference type="AlphaFoldDB" id="A0A371H337"/>
<name>A0A371H337_MUCPR</name>
<evidence type="ECO:0000313" key="3">
    <source>
        <dbReference type="Proteomes" id="UP000257109"/>
    </source>
</evidence>
<evidence type="ECO:0000256" key="1">
    <source>
        <dbReference type="SAM" id="MobiDB-lite"/>
    </source>
</evidence>
<dbReference type="Proteomes" id="UP000257109">
    <property type="component" value="Unassembled WGS sequence"/>
</dbReference>
<feature type="non-terminal residue" evidence="2">
    <location>
        <position position="86"/>
    </location>
</feature>